<gene>
    <name evidence="1" type="ORF">ORAREDHAP_LOCUS39766</name>
</gene>
<dbReference type="AlphaFoldDB" id="A0A6J5XND0"/>
<dbReference type="Proteomes" id="UP000507245">
    <property type="component" value="Unassembled WGS sequence"/>
</dbReference>
<evidence type="ECO:0000313" key="1">
    <source>
        <dbReference type="EMBL" id="CAB4315159.1"/>
    </source>
</evidence>
<protein>
    <submittedName>
        <fullName evidence="1">Uncharacterized protein</fullName>
    </submittedName>
</protein>
<reference evidence="2" key="1">
    <citation type="journal article" date="2020" name="Genome Biol.">
        <title>Gamete binning: chromosome-level and haplotype-resolved genome assembly enabled by high-throughput single-cell sequencing of gamete genomes.</title>
        <authorList>
            <person name="Campoy J.A."/>
            <person name="Sun H."/>
            <person name="Goel M."/>
            <person name="Jiao W.-B."/>
            <person name="Folz-Donahue K."/>
            <person name="Wang N."/>
            <person name="Rubio M."/>
            <person name="Liu C."/>
            <person name="Kukat C."/>
            <person name="Ruiz D."/>
            <person name="Huettel B."/>
            <person name="Schneeberger K."/>
        </authorList>
    </citation>
    <scope>NUCLEOTIDE SEQUENCE [LARGE SCALE GENOMIC DNA]</scope>
    <source>
        <strain evidence="2">cv. Rojo Pasion</strain>
    </source>
</reference>
<sequence length="49" mass="5191">MKKTRRPFSKPVDQNFAAISIQGTSSSNALKDGVDEGCALKHVSPNGTT</sequence>
<name>A0A6J5XND0_PRUAR</name>
<evidence type="ECO:0000313" key="2">
    <source>
        <dbReference type="Proteomes" id="UP000507245"/>
    </source>
</evidence>
<keyword evidence="2" id="KW-1185">Reference proteome</keyword>
<organism evidence="1 2">
    <name type="scientific">Prunus armeniaca</name>
    <name type="common">Apricot</name>
    <name type="synonym">Armeniaca vulgaris</name>
    <dbReference type="NCBI Taxonomy" id="36596"/>
    <lineage>
        <taxon>Eukaryota</taxon>
        <taxon>Viridiplantae</taxon>
        <taxon>Streptophyta</taxon>
        <taxon>Embryophyta</taxon>
        <taxon>Tracheophyta</taxon>
        <taxon>Spermatophyta</taxon>
        <taxon>Magnoliopsida</taxon>
        <taxon>eudicotyledons</taxon>
        <taxon>Gunneridae</taxon>
        <taxon>Pentapetalae</taxon>
        <taxon>rosids</taxon>
        <taxon>fabids</taxon>
        <taxon>Rosales</taxon>
        <taxon>Rosaceae</taxon>
        <taxon>Amygdaloideae</taxon>
        <taxon>Amygdaleae</taxon>
        <taxon>Prunus</taxon>
    </lineage>
</organism>
<proteinExistence type="predicted"/>
<dbReference type="EMBL" id="CAEKKB010000006">
    <property type="protein sequence ID" value="CAB4315159.1"/>
    <property type="molecule type" value="Genomic_DNA"/>
</dbReference>
<accession>A0A6J5XND0</accession>